<proteinExistence type="predicted"/>
<organism evidence="1 2">
    <name type="scientific">Salmonella enterica subsp. arizonae</name>
    <dbReference type="NCBI Taxonomy" id="59203"/>
    <lineage>
        <taxon>Bacteria</taxon>
        <taxon>Pseudomonadati</taxon>
        <taxon>Pseudomonadota</taxon>
        <taxon>Gammaproteobacteria</taxon>
        <taxon>Enterobacterales</taxon>
        <taxon>Enterobacteriaceae</taxon>
        <taxon>Salmonella</taxon>
    </lineage>
</organism>
<dbReference type="Proteomes" id="UP000248731">
    <property type="component" value="Chromosome 1"/>
</dbReference>
<evidence type="ECO:0000313" key="1">
    <source>
        <dbReference type="EMBL" id="SQI21297.1"/>
    </source>
</evidence>
<gene>
    <name evidence="1" type="ORF">NCTC7307_01081</name>
</gene>
<name>A0A2X4T163_SALER</name>
<accession>A0A2X4T163</accession>
<protein>
    <submittedName>
        <fullName evidence="1">Uncharacterized protein</fullName>
    </submittedName>
</protein>
<dbReference type="AlphaFoldDB" id="A0A2X4T163"/>
<dbReference type="EMBL" id="LS483466">
    <property type="protein sequence ID" value="SQI21297.1"/>
    <property type="molecule type" value="Genomic_DNA"/>
</dbReference>
<reference evidence="1 2" key="1">
    <citation type="submission" date="2018-06" db="EMBL/GenBank/DDBJ databases">
        <authorList>
            <consortium name="Pathogen Informatics"/>
            <person name="Doyle S."/>
        </authorList>
    </citation>
    <scope>NUCLEOTIDE SEQUENCE [LARGE SCALE GENOMIC DNA]</scope>
    <source>
        <strain evidence="1 2">NCTC7307</strain>
    </source>
</reference>
<keyword evidence="2" id="KW-1185">Reference proteome</keyword>
<evidence type="ECO:0000313" key="2">
    <source>
        <dbReference type="Proteomes" id="UP000248731"/>
    </source>
</evidence>
<sequence>MILFKPDQLIQRVETERADAGERLQLPGRDIASNRFHHGGGSRTFPTDDRIEQLALRIDQRAVNPERRHRNTAYNTPRQGAGERLAAVGEALQDGVQRPLMPGAIFCGNVAGVGG</sequence>